<comment type="caution">
    <text evidence="1">The sequence shown here is derived from an EMBL/GenBank/DDBJ whole genome shotgun (WGS) entry which is preliminary data.</text>
</comment>
<name>A0AAW2JFX0_SESRA</name>
<dbReference type="EMBL" id="JACGWJ010000336">
    <property type="protein sequence ID" value="KAL0293232.1"/>
    <property type="molecule type" value="Genomic_DNA"/>
</dbReference>
<organism evidence="1">
    <name type="scientific">Sesamum radiatum</name>
    <name type="common">Black benniseed</name>
    <dbReference type="NCBI Taxonomy" id="300843"/>
    <lineage>
        <taxon>Eukaryota</taxon>
        <taxon>Viridiplantae</taxon>
        <taxon>Streptophyta</taxon>
        <taxon>Embryophyta</taxon>
        <taxon>Tracheophyta</taxon>
        <taxon>Spermatophyta</taxon>
        <taxon>Magnoliopsida</taxon>
        <taxon>eudicotyledons</taxon>
        <taxon>Gunneridae</taxon>
        <taxon>Pentapetalae</taxon>
        <taxon>asterids</taxon>
        <taxon>lamiids</taxon>
        <taxon>Lamiales</taxon>
        <taxon>Pedaliaceae</taxon>
        <taxon>Sesamum</taxon>
    </lineage>
</organism>
<sequence>MANTNYRRGSCSMGEHKRKLAQLGRPPQRMKIFASYNKKKDDGCWSGLRAEEVTKPYQKMLEERAS</sequence>
<gene>
    <name evidence="1" type="ORF">Sradi_6949800</name>
</gene>
<protein>
    <submittedName>
        <fullName evidence="1">Uncharacterized protein</fullName>
    </submittedName>
</protein>
<proteinExistence type="predicted"/>
<evidence type="ECO:0000313" key="1">
    <source>
        <dbReference type="EMBL" id="KAL0293232.1"/>
    </source>
</evidence>
<accession>A0AAW2JFX0</accession>
<reference evidence="1" key="2">
    <citation type="journal article" date="2024" name="Plant">
        <title>Genomic evolution and insights into agronomic trait innovations of Sesamum species.</title>
        <authorList>
            <person name="Miao H."/>
            <person name="Wang L."/>
            <person name="Qu L."/>
            <person name="Liu H."/>
            <person name="Sun Y."/>
            <person name="Le M."/>
            <person name="Wang Q."/>
            <person name="Wei S."/>
            <person name="Zheng Y."/>
            <person name="Lin W."/>
            <person name="Duan Y."/>
            <person name="Cao H."/>
            <person name="Xiong S."/>
            <person name="Wang X."/>
            <person name="Wei L."/>
            <person name="Li C."/>
            <person name="Ma Q."/>
            <person name="Ju M."/>
            <person name="Zhao R."/>
            <person name="Li G."/>
            <person name="Mu C."/>
            <person name="Tian Q."/>
            <person name="Mei H."/>
            <person name="Zhang T."/>
            <person name="Gao T."/>
            <person name="Zhang H."/>
        </authorList>
    </citation>
    <scope>NUCLEOTIDE SEQUENCE</scope>
    <source>
        <strain evidence="1">G02</strain>
    </source>
</reference>
<dbReference type="AlphaFoldDB" id="A0AAW2JFX0"/>
<reference evidence="1" key="1">
    <citation type="submission" date="2020-06" db="EMBL/GenBank/DDBJ databases">
        <authorList>
            <person name="Li T."/>
            <person name="Hu X."/>
            <person name="Zhang T."/>
            <person name="Song X."/>
            <person name="Zhang H."/>
            <person name="Dai N."/>
            <person name="Sheng W."/>
            <person name="Hou X."/>
            <person name="Wei L."/>
        </authorList>
    </citation>
    <scope>NUCLEOTIDE SEQUENCE</scope>
    <source>
        <strain evidence="1">G02</strain>
        <tissue evidence="1">Leaf</tissue>
    </source>
</reference>